<feature type="compositionally biased region" description="Basic and acidic residues" evidence="1">
    <location>
        <begin position="322"/>
        <end position="335"/>
    </location>
</feature>
<sequence>MFQSSQRPAQGRKAVRTSTAPSLFSDSDKNSLQSESCMKDALDSRTADCRSPTFDLRGDSNHISRKLGVENIRRMRDRSLPSPVSREEVQSIYSVHQHLKNTIIQFKDPAKQGCCPSPTRVKRRKEVIRCWSRERIIRNETIISIRPPTSPKPALEHKNESNEENLHKSRLTASTSNFRTFPSEMSANQSESSVSLPSSLRYIPVQIIDDNQANNTKTTVSSSISDKCQQNNLPDKTSWIKSSNKDISNKRLNLSISNLEYAEYKDDDLRLSANNFDPQMHRNPGYVYNFASLYSQNSKFSDSTRRGTQGGDKSNTIIMQRNEVRRTSPPMDKKQNSTPGDDEDDDDDENSSTSRYSTADSSPVEETGPDINKKLEVKDDVMDNQTSNNNYDKQKNEFEKSPQNLKVDHQNLTRPTMNRQSVTLEFRTIVQRDEYGYGFRVCGNKPVSVHNVRKDGNAEKAGLKAGDQIIEPELCN</sequence>
<reference evidence="4" key="2">
    <citation type="submission" date="2023-11" db="UniProtKB">
        <authorList>
            <consortium name="WormBaseParasite"/>
        </authorList>
    </citation>
    <scope>IDENTIFICATION</scope>
</reference>
<proteinExistence type="predicted"/>
<feature type="compositionally biased region" description="Basic and acidic residues" evidence="1">
    <location>
        <begin position="371"/>
        <end position="381"/>
    </location>
</feature>
<keyword evidence="3" id="KW-1185">Reference proteome</keyword>
<dbReference type="InterPro" id="IPR001478">
    <property type="entry name" value="PDZ"/>
</dbReference>
<feature type="region of interest" description="Disordered" evidence="1">
    <location>
        <begin position="145"/>
        <end position="172"/>
    </location>
</feature>
<feature type="region of interest" description="Disordered" evidence="1">
    <location>
        <begin position="1"/>
        <end position="37"/>
    </location>
</feature>
<dbReference type="AlphaFoldDB" id="A0AA85JRQ1"/>
<feature type="compositionally biased region" description="Polar residues" evidence="1">
    <location>
        <begin position="16"/>
        <end position="36"/>
    </location>
</feature>
<evidence type="ECO:0000259" key="2">
    <source>
        <dbReference type="PROSITE" id="PS50106"/>
    </source>
</evidence>
<evidence type="ECO:0000256" key="1">
    <source>
        <dbReference type="SAM" id="MobiDB-lite"/>
    </source>
</evidence>
<accession>A0AA85JRQ1</accession>
<evidence type="ECO:0000313" key="3">
    <source>
        <dbReference type="Proteomes" id="UP000050795"/>
    </source>
</evidence>
<dbReference type="Gene3D" id="2.30.42.10">
    <property type="match status" value="1"/>
</dbReference>
<feature type="compositionally biased region" description="Basic and acidic residues" evidence="1">
    <location>
        <begin position="392"/>
        <end position="404"/>
    </location>
</feature>
<evidence type="ECO:0000313" key="4">
    <source>
        <dbReference type="WBParaSite" id="TREG1_52860.1"/>
    </source>
</evidence>
<feature type="compositionally biased region" description="Low complexity" evidence="1">
    <location>
        <begin position="351"/>
        <end position="362"/>
    </location>
</feature>
<feature type="domain" description="PDZ" evidence="2">
    <location>
        <begin position="427"/>
        <end position="471"/>
    </location>
</feature>
<name>A0AA85JRQ1_TRIRE</name>
<feature type="compositionally biased region" description="Basic and acidic residues" evidence="1">
    <location>
        <begin position="154"/>
        <end position="167"/>
    </location>
</feature>
<protein>
    <recommendedName>
        <fullName evidence="2">PDZ domain-containing protein</fullName>
    </recommendedName>
</protein>
<dbReference type="InterPro" id="IPR036034">
    <property type="entry name" value="PDZ_sf"/>
</dbReference>
<feature type="compositionally biased region" description="Acidic residues" evidence="1">
    <location>
        <begin position="340"/>
        <end position="350"/>
    </location>
</feature>
<dbReference type="PROSITE" id="PS50106">
    <property type="entry name" value="PDZ"/>
    <property type="match status" value="1"/>
</dbReference>
<organism evidence="3 4">
    <name type="scientific">Trichobilharzia regenti</name>
    <name type="common">Nasal bird schistosome</name>
    <dbReference type="NCBI Taxonomy" id="157069"/>
    <lineage>
        <taxon>Eukaryota</taxon>
        <taxon>Metazoa</taxon>
        <taxon>Spiralia</taxon>
        <taxon>Lophotrochozoa</taxon>
        <taxon>Platyhelminthes</taxon>
        <taxon>Trematoda</taxon>
        <taxon>Digenea</taxon>
        <taxon>Strigeidida</taxon>
        <taxon>Schistosomatoidea</taxon>
        <taxon>Schistosomatidae</taxon>
        <taxon>Trichobilharzia</taxon>
    </lineage>
</organism>
<dbReference type="SUPFAM" id="SSF50156">
    <property type="entry name" value="PDZ domain-like"/>
    <property type="match status" value="1"/>
</dbReference>
<reference evidence="3" key="1">
    <citation type="submission" date="2022-06" db="EMBL/GenBank/DDBJ databases">
        <authorList>
            <person name="Berger JAMES D."/>
            <person name="Berger JAMES D."/>
        </authorList>
    </citation>
    <scope>NUCLEOTIDE SEQUENCE [LARGE SCALE GENOMIC DNA]</scope>
</reference>
<dbReference type="WBParaSite" id="TREG1_52860.1">
    <property type="protein sequence ID" value="TREG1_52860.1"/>
    <property type="gene ID" value="TREG1_52860"/>
</dbReference>
<dbReference type="Proteomes" id="UP000050795">
    <property type="component" value="Unassembled WGS sequence"/>
</dbReference>
<feature type="region of interest" description="Disordered" evidence="1">
    <location>
        <begin position="299"/>
        <end position="404"/>
    </location>
</feature>